<dbReference type="GO" id="GO:0006826">
    <property type="term" value="P:iron ion transport"/>
    <property type="evidence" value="ECO:0007669"/>
    <property type="project" value="UniProtKB-ARBA"/>
</dbReference>
<keyword evidence="12" id="KW-0325">Glycoprotein</keyword>
<dbReference type="GO" id="GO:0015677">
    <property type="term" value="P:copper ion import"/>
    <property type="evidence" value="ECO:0007669"/>
    <property type="project" value="TreeGrafter"/>
</dbReference>
<dbReference type="PANTHER" id="PTHR32361">
    <property type="entry name" value="FERRIC/CUPRIC REDUCTASE TRANSMEMBRANE COMPONENT"/>
    <property type="match status" value="1"/>
</dbReference>
<feature type="transmembrane region" description="Helical" evidence="14">
    <location>
        <begin position="63"/>
        <end position="82"/>
    </location>
</feature>
<evidence type="ECO:0000256" key="1">
    <source>
        <dbReference type="ARBA" id="ARBA00004651"/>
    </source>
</evidence>
<comment type="subcellular location">
    <subcellularLocation>
        <location evidence="1">Cell membrane</location>
        <topology evidence="1">Multi-pass membrane protein</topology>
    </subcellularLocation>
</comment>
<dbReference type="InterPro" id="IPR017938">
    <property type="entry name" value="Riboflavin_synthase-like_b-brl"/>
</dbReference>
<dbReference type="EC" id="1.16.1.9" evidence="3"/>
<dbReference type="EMBL" id="JAKWFO010000004">
    <property type="protein sequence ID" value="KAI9637679.1"/>
    <property type="molecule type" value="Genomic_DNA"/>
</dbReference>
<dbReference type="Pfam" id="PF08030">
    <property type="entry name" value="NAD_binding_6"/>
    <property type="match status" value="1"/>
</dbReference>
<evidence type="ECO:0000256" key="13">
    <source>
        <dbReference type="ARBA" id="ARBA00048483"/>
    </source>
</evidence>
<name>A0AA38LX89_9TREE</name>
<dbReference type="SFLD" id="SFLDG01168">
    <property type="entry name" value="Ferric_reductase_subgroup_(FRE"/>
    <property type="match status" value="1"/>
</dbReference>
<feature type="domain" description="FAD-binding FR-type" evidence="15">
    <location>
        <begin position="373"/>
        <end position="488"/>
    </location>
</feature>
<evidence type="ECO:0000256" key="14">
    <source>
        <dbReference type="SAM" id="Phobius"/>
    </source>
</evidence>
<evidence type="ECO:0000256" key="12">
    <source>
        <dbReference type="ARBA" id="ARBA00023180"/>
    </source>
</evidence>
<dbReference type="InterPro" id="IPR017927">
    <property type="entry name" value="FAD-bd_FR_type"/>
</dbReference>
<evidence type="ECO:0000256" key="7">
    <source>
        <dbReference type="ARBA" id="ARBA00022982"/>
    </source>
</evidence>
<evidence type="ECO:0000313" key="16">
    <source>
        <dbReference type="EMBL" id="KAI9637679.1"/>
    </source>
</evidence>
<keyword evidence="10" id="KW-0406">Ion transport</keyword>
<dbReference type="PROSITE" id="PS51384">
    <property type="entry name" value="FAD_FR"/>
    <property type="match status" value="1"/>
</dbReference>
<evidence type="ECO:0000256" key="10">
    <source>
        <dbReference type="ARBA" id="ARBA00023065"/>
    </source>
</evidence>
<dbReference type="Pfam" id="PF08022">
    <property type="entry name" value="FAD_binding_8"/>
    <property type="match status" value="1"/>
</dbReference>
<proteinExistence type="inferred from homology"/>
<dbReference type="AlphaFoldDB" id="A0AA38LX89"/>
<feature type="transmembrane region" description="Helical" evidence="14">
    <location>
        <begin position="196"/>
        <end position="216"/>
    </location>
</feature>
<keyword evidence="7" id="KW-0249">Electron transport</keyword>
<dbReference type="RefSeq" id="XP_052947456.1">
    <property type="nucleotide sequence ID" value="XM_053092518.1"/>
</dbReference>
<evidence type="ECO:0000256" key="6">
    <source>
        <dbReference type="ARBA" id="ARBA00022692"/>
    </source>
</evidence>
<keyword evidence="4" id="KW-0813">Transport</keyword>
<feature type="transmembrane region" description="Helical" evidence="14">
    <location>
        <begin position="270"/>
        <end position="290"/>
    </location>
</feature>
<keyword evidence="8 14" id="KW-1133">Transmembrane helix</keyword>
<gene>
    <name evidence="16" type="ORF">MKK02DRAFT_43605</name>
</gene>
<dbReference type="SFLD" id="SFLDS00052">
    <property type="entry name" value="Ferric_Reductase_Domain"/>
    <property type="match status" value="1"/>
</dbReference>
<dbReference type="SUPFAM" id="SSF52343">
    <property type="entry name" value="Ferredoxin reductase-like, C-terminal NADP-linked domain"/>
    <property type="match status" value="1"/>
</dbReference>
<keyword evidence="6 14" id="KW-0812">Transmembrane</keyword>
<comment type="catalytic activity">
    <reaction evidence="13">
        <text>2 a Fe(II)-siderophore + NADP(+) + H(+) = 2 a Fe(III)-siderophore + NADPH</text>
        <dbReference type="Rhea" id="RHEA:28795"/>
        <dbReference type="Rhea" id="RHEA-COMP:11342"/>
        <dbReference type="Rhea" id="RHEA-COMP:11344"/>
        <dbReference type="ChEBI" id="CHEBI:15378"/>
        <dbReference type="ChEBI" id="CHEBI:29033"/>
        <dbReference type="ChEBI" id="CHEBI:29034"/>
        <dbReference type="ChEBI" id="CHEBI:57783"/>
        <dbReference type="ChEBI" id="CHEBI:58349"/>
        <dbReference type="EC" id="1.16.1.9"/>
    </reaction>
</comment>
<keyword evidence="11 14" id="KW-0472">Membrane</keyword>
<dbReference type="GO" id="GO:0006879">
    <property type="term" value="P:intracellular iron ion homeostasis"/>
    <property type="evidence" value="ECO:0007669"/>
    <property type="project" value="TreeGrafter"/>
</dbReference>
<comment type="similarity">
    <text evidence="2">Belongs to the ferric reductase (FRE) family.</text>
</comment>
<keyword evidence="17" id="KW-1185">Reference proteome</keyword>
<evidence type="ECO:0000256" key="2">
    <source>
        <dbReference type="ARBA" id="ARBA00006278"/>
    </source>
</evidence>
<evidence type="ECO:0000256" key="8">
    <source>
        <dbReference type="ARBA" id="ARBA00022989"/>
    </source>
</evidence>
<evidence type="ECO:0000259" key="15">
    <source>
        <dbReference type="PROSITE" id="PS51384"/>
    </source>
</evidence>
<dbReference type="Pfam" id="PF01794">
    <property type="entry name" value="Ferric_reduct"/>
    <property type="match status" value="1"/>
</dbReference>
<organism evidence="16 17">
    <name type="scientific">Dioszegia hungarica</name>
    <dbReference type="NCBI Taxonomy" id="4972"/>
    <lineage>
        <taxon>Eukaryota</taxon>
        <taxon>Fungi</taxon>
        <taxon>Dikarya</taxon>
        <taxon>Basidiomycota</taxon>
        <taxon>Agaricomycotina</taxon>
        <taxon>Tremellomycetes</taxon>
        <taxon>Tremellales</taxon>
        <taxon>Bulleribasidiaceae</taxon>
        <taxon>Dioszegia</taxon>
    </lineage>
</organism>
<sequence length="751" mass="80301">MPVMVDPDTGRLLVQAGTALPLATDAVHLAVGSPLSTISSSMNSTTISDTISEDQVQLSRATSGFFVLALGGLLFVVMILAYNRFMARLLASTQKFAPSQARAKKLGLSGQGRVLGGGDLLSGWILRKGTPPPVHAPQDPFADIPLGAPTPAAPVLFPPPHLVPLIHHLPFAQTFQYAPFSRFPIYLRSSITVARLYPVFCYLALVGVALCWHSDLGPVRSADGVGRDFARTGNMAAAQIPVVIALGVKGNMVGLAMGVGYEKLQILHKLAGRLIFICSTIHVGYFMYTWSKEGTLRQELGETDMLLGSLGYWALVLLVASSVPVVRRLAHGLFKICHIVGIIGFLAGTAMHAPPCLPYCIAAIIIYAISMIQTATKTRIAHAELLTVPSSGMTGIFIPTLRTGWRPGQHVRIRIPAIGIRQGWESHPFTVSSAPDGEGLVLLCKKLGDWTTALYDLAAGGVLSPDGEGHQREVSVIIDGPYGGIGNTMLASFSSVLLTAGGAGISHALSVAHDLMKKAPSGCVRARTIDLVWIVRSEETARGVLPTLLDLVNDAKAHETFCIEGQRKGRIVPQPTGLRIHIFVSRCPISSPLTLLSNPFADPSISPQYSVPIFDNADLAKDPKSRSRPGLARQPTESEKIMQTYVLRSASSASTATCSTLGSIASIRRTSPVSCINANPGRPNWEVLLDGLAEETIRRAMKAKHEASGICVTSCGPHGLVDGVRDAVRGMKGWKRRQVGGVEFEEEHFAF</sequence>
<dbReference type="InterPro" id="IPR013112">
    <property type="entry name" value="FAD-bd_8"/>
</dbReference>
<feature type="transmembrane region" description="Helical" evidence="14">
    <location>
        <begin position="333"/>
        <end position="350"/>
    </location>
</feature>
<feature type="transmembrane region" description="Helical" evidence="14">
    <location>
        <begin position="236"/>
        <end position="258"/>
    </location>
</feature>
<dbReference type="SUPFAM" id="SSF63380">
    <property type="entry name" value="Riboflavin synthase domain-like"/>
    <property type="match status" value="1"/>
</dbReference>
<dbReference type="InterPro" id="IPR039261">
    <property type="entry name" value="FNR_nucleotide-bd"/>
</dbReference>
<dbReference type="GO" id="GO:0052851">
    <property type="term" value="F:ferric-chelate reductase (NADPH) activity"/>
    <property type="evidence" value="ECO:0007669"/>
    <property type="project" value="UniProtKB-EC"/>
</dbReference>
<evidence type="ECO:0000256" key="3">
    <source>
        <dbReference type="ARBA" id="ARBA00012668"/>
    </source>
</evidence>
<protein>
    <recommendedName>
        <fullName evidence="3">ferric-chelate reductase (NADPH)</fullName>
        <ecNumber evidence="3">1.16.1.9</ecNumber>
    </recommendedName>
</protein>
<dbReference type="InterPro" id="IPR013121">
    <property type="entry name" value="Fe_red_NAD-bd_6"/>
</dbReference>
<evidence type="ECO:0000256" key="4">
    <source>
        <dbReference type="ARBA" id="ARBA00022448"/>
    </source>
</evidence>
<dbReference type="Proteomes" id="UP001164286">
    <property type="component" value="Unassembled WGS sequence"/>
</dbReference>
<evidence type="ECO:0000313" key="17">
    <source>
        <dbReference type="Proteomes" id="UP001164286"/>
    </source>
</evidence>
<reference evidence="16" key="1">
    <citation type="journal article" date="2022" name="G3 (Bethesda)">
        <title>High quality genome of the basidiomycete yeast Dioszegia hungarica PDD-24b-2 isolated from cloud water.</title>
        <authorList>
            <person name="Jarrige D."/>
            <person name="Haridas S."/>
            <person name="Bleykasten-Grosshans C."/>
            <person name="Joly M."/>
            <person name="Nadalig T."/>
            <person name="Sancelme M."/>
            <person name="Vuilleumier S."/>
            <person name="Grigoriev I.V."/>
            <person name="Amato P."/>
            <person name="Bringel F."/>
        </authorList>
    </citation>
    <scope>NUCLEOTIDE SEQUENCE</scope>
    <source>
        <strain evidence="16">PDD-24b-2</strain>
    </source>
</reference>
<dbReference type="Gene3D" id="3.40.50.80">
    <property type="entry name" value="Nucleotide-binding domain of ferredoxin-NADP reductase (FNR) module"/>
    <property type="match status" value="1"/>
</dbReference>
<dbReference type="PANTHER" id="PTHR32361:SF9">
    <property type="entry name" value="FERRIC REDUCTASE TRANSMEMBRANE COMPONENT 3-RELATED"/>
    <property type="match status" value="1"/>
</dbReference>
<dbReference type="GeneID" id="77731723"/>
<accession>A0AA38LX89</accession>
<keyword evidence="5" id="KW-1003">Cell membrane</keyword>
<evidence type="ECO:0000256" key="9">
    <source>
        <dbReference type="ARBA" id="ARBA00023002"/>
    </source>
</evidence>
<dbReference type="InterPro" id="IPR051410">
    <property type="entry name" value="Ferric/Cupric_Reductase"/>
</dbReference>
<dbReference type="InterPro" id="IPR013130">
    <property type="entry name" value="Fe3_Rdtase_TM_dom"/>
</dbReference>
<dbReference type="CDD" id="cd06186">
    <property type="entry name" value="NOX_Duox_like_FAD_NADP"/>
    <property type="match status" value="1"/>
</dbReference>
<feature type="transmembrane region" description="Helical" evidence="14">
    <location>
        <begin position="310"/>
        <end position="326"/>
    </location>
</feature>
<comment type="caution">
    <text evidence="16">The sequence shown here is derived from an EMBL/GenBank/DDBJ whole genome shotgun (WGS) entry which is preliminary data.</text>
</comment>
<dbReference type="GO" id="GO:0005886">
    <property type="term" value="C:plasma membrane"/>
    <property type="evidence" value="ECO:0007669"/>
    <property type="project" value="UniProtKB-SubCell"/>
</dbReference>
<evidence type="ECO:0000256" key="5">
    <source>
        <dbReference type="ARBA" id="ARBA00022475"/>
    </source>
</evidence>
<evidence type="ECO:0000256" key="11">
    <source>
        <dbReference type="ARBA" id="ARBA00023136"/>
    </source>
</evidence>
<keyword evidence="9" id="KW-0560">Oxidoreductase</keyword>